<gene>
    <name evidence="4" type="ORF">JD82_01094</name>
</gene>
<dbReference type="SUPFAM" id="SSF52540">
    <property type="entry name" value="P-loop containing nucleoside triphosphate hydrolases"/>
    <property type="match status" value="1"/>
</dbReference>
<dbReference type="OrthoDB" id="5181363at2"/>
<keyword evidence="5" id="KW-1185">Reference proteome</keyword>
<dbReference type="GO" id="GO:0005524">
    <property type="term" value="F:ATP binding"/>
    <property type="evidence" value="ECO:0007669"/>
    <property type="project" value="UniProtKB-KW"/>
</dbReference>
<dbReference type="AlphaFoldDB" id="A0A660CE97"/>
<comment type="caution">
    <text evidence="4">The sequence shown here is derived from an EMBL/GenBank/DDBJ whole genome shotgun (WGS) entry which is preliminary data.</text>
</comment>
<dbReference type="EMBL" id="VLJV01000001">
    <property type="protein sequence ID" value="TWH19271.1"/>
    <property type="molecule type" value="Genomic_DNA"/>
</dbReference>
<dbReference type="InterPro" id="IPR015854">
    <property type="entry name" value="ABC_transpr_LolD-like"/>
</dbReference>
<dbReference type="InterPro" id="IPR003439">
    <property type="entry name" value="ABC_transporter-like_ATP-bd"/>
</dbReference>
<dbReference type="Pfam" id="PF00005">
    <property type="entry name" value="ABC_tran"/>
    <property type="match status" value="1"/>
</dbReference>
<dbReference type="InterPro" id="IPR003593">
    <property type="entry name" value="AAA+_ATPase"/>
</dbReference>
<dbReference type="GO" id="GO:0022857">
    <property type="term" value="F:transmembrane transporter activity"/>
    <property type="evidence" value="ECO:0007669"/>
    <property type="project" value="TreeGrafter"/>
</dbReference>
<dbReference type="PANTHER" id="PTHR24220:SF659">
    <property type="entry name" value="TRANSPORTER, PUTATIVE-RELATED"/>
    <property type="match status" value="1"/>
</dbReference>
<accession>A0A660CE97</accession>
<dbReference type="Gene3D" id="3.40.50.300">
    <property type="entry name" value="P-loop containing nucleotide triphosphate hydrolases"/>
    <property type="match status" value="1"/>
</dbReference>
<protein>
    <submittedName>
        <fullName evidence="4">Putative ABC transport system ATP-binding protein</fullName>
    </submittedName>
</protein>
<evidence type="ECO:0000256" key="1">
    <source>
        <dbReference type="ARBA" id="ARBA00022741"/>
    </source>
</evidence>
<sequence length="251" mass="26445">MSEPPRPAAADRPAFRLRSAGVDYVTPTGTATGIRDVTIDIPHAAMTVLAGPSGSGKSTLLRVLGLVEPLTAGSVEFDGTDVDRIDARMRRTLLRRRLGLVFQNPVDNLLPALSVGENLRAAAESAGQDCVPEEILAELGLDGTTSWRIGVLSGGQQQRLAFGCVLARRTDIVLADEPTSQLDKASAESVIAVVRDLERRGLTVVVTSHDPALIAVGSPVVRLHDGVVETGAQTTVAAVETVEEVPSDDTR</sequence>
<dbReference type="SMART" id="SM00382">
    <property type="entry name" value="AAA"/>
    <property type="match status" value="1"/>
</dbReference>
<feature type="domain" description="ABC transporter" evidence="3">
    <location>
        <begin position="17"/>
        <end position="250"/>
    </location>
</feature>
<dbReference type="InterPro" id="IPR027417">
    <property type="entry name" value="P-loop_NTPase"/>
</dbReference>
<dbReference type="PROSITE" id="PS50893">
    <property type="entry name" value="ABC_TRANSPORTER_2"/>
    <property type="match status" value="1"/>
</dbReference>
<dbReference type="RefSeq" id="WP_051757869.1">
    <property type="nucleotide sequence ID" value="NZ_JOIJ01000009.1"/>
</dbReference>
<evidence type="ECO:0000313" key="5">
    <source>
        <dbReference type="Proteomes" id="UP000317303"/>
    </source>
</evidence>
<evidence type="ECO:0000259" key="3">
    <source>
        <dbReference type="PROSITE" id="PS50893"/>
    </source>
</evidence>
<dbReference type="PROSITE" id="PS00211">
    <property type="entry name" value="ABC_TRANSPORTER_1"/>
    <property type="match status" value="1"/>
</dbReference>
<evidence type="ECO:0000256" key="2">
    <source>
        <dbReference type="ARBA" id="ARBA00022840"/>
    </source>
</evidence>
<keyword evidence="1" id="KW-0547">Nucleotide-binding</keyword>
<name>A0A660CE97_9PSEU</name>
<dbReference type="GO" id="GO:0016887">
    <property type="term" value="F:ATP hydrolysis activity"/>
    <property type="evidence" value="ECO:0007669"/>
    <property type="project" value="InterPro"/>
</dbReference>
<proteinExistence type="predicted"/>
<dbReference type="PANTHER" id="PTHR24220">
    <property type="entry name" value="IMPORT ATP-BINDING PROTEIN"/>
    <property type="match status" value="1"/>
</dbReference>
<keyword evidence="2 4" id="KW-0067">ATP-binding</keyword>
<evidence type="ECO:0000313" key="4">
    <source>
        <dbReference type="EMBL" id="TWH19271.1"/>
    </source>
</evidence>
<dbReference type="InterPro" id="IPR017871">
    <property type="entry name" value="ABC_transporter-like_CS"/>
</dbReference>
<dbReference type="GO" id="GO:0005886">
    <property type="term" value="C:plasma membrane"/>
    <property type="evidence" value="ECO:0007669"/>
    <property type="project" value="TreeGrafter"/>
</dbReference>
<reference evidence="4 5" key="1">
    <citation type="submission" date="2019-07" db="EMBL/GenBank/DDBJ databases">
        <title>R&amp;d 2014.</title>
        <authorList>
            <person name="Klenk H.-P."/>
        </authorList>
    </citation>
    <scope>NUCLEOTIDE SEQUENCE [LARGE SCALE GENOMIC DNA]</scope>
    <source>
        <strain evidence="4 5">DSM 43194</strain>
    </source>
</reference>
<dbReference type="Proteomes" id="UP000317303">
    <property type="component" value="Unassembled WGS sequence"/>
</dbReference>
<organism evidence="4 5">
    <name type="scientific">Prauserella rugosa</name>
    <dbReference type="NCBI Taxonomy" id="43354"/>
    <lineage>
        <taxon>Bacteria</taxon>
        <taxon>Bacillati</taxon>
        <taxon>Actinomycetota</taxon>
        <taxon>Actinomycetes</taxon>
        <taxon>Pseudonocardiales</taxon>
        <taxon>Pseudonocardiaceae</taxon>
        <taxon>Prauserella</taxon>
    </lineage>
</organism>